<proteinExistence type="predicted"/>
<protein>
    <submittedName>
        <fullName evidence="2">PilZ domain-containing protein</fullName>
    </submittedName>
</protein>
<sequence length="116" mass="12886">MNNRNARVGMRPARMKIRSAVLMMHGADAWSSELEDISATGVLVRRPEEFTGKAGDMFVLDMMIGDELNIHLEATVARVTADSVGFAYARIPESKEEPLWNLLGGYADSIESYHNN</sequence>
<organism evidence="2 3">
    <name type="scientific">Tahibacter harae</name>
    <dbReference type="NCBI Taxonomy" id="2963937"/>
    <lineage>
        <taxon>Bacteria</taxon>
        <taxon>Pseudomonadati</taxon>
        <taxon>Pseudomonadota</taxon>
        <taxon>Gammaproteobacteria</taxon>
        <taxon>Lysobacterales</taxon>
        <taxon>Rhodanobacteraceae</taxon>
        <taxon>Tahibacter</taxon>
    </lineage>
</organism>
<dbReference type="Gene3D" id="2.40.10.220">
    <property type="entry name" value="predicted glycosyltransferase like domains"/>
    <property type="match status" value="1"/>
</dbReference>
<evidence type="ECO:0000259" key="1">
    <source>
        <dbReference type="Pfam" id="PF07238"/>
    </source>
</evidence>
<keyword evidence="3" id="KW-1185">Reference proteome</keyword>
<evidence type="ECO:0000313" key="3">
    <source>
        <dbReference type="Proteomes" id="UP001165498"/>
    </source>
</evidence>
<dbReference type="SUPFAM" id="SSF141371">
    <property type="entry name" value="PilZ domain-like"/>
    <property type="match status" value="1"/>
</dbReference>
<comment type="caution">
    <text evidence="2">The sequence shown here is derived from an EMBL/GenBank/DDBJ whole genome shotgun (WGS) entry which is preliminary data.</text>
</comment>
<feature type="domain" description="PilZ" evidence="1">
    <location>
        <begin position="13"/>
        <end position="103"/>
    </location>
</feature>
<evidence type="ECO:0000313" key="2">
    <source>
        <dbReference type="EMBL" id="MCQ4166298.1"/>
    </source>
</evidence>
<gene>
    <name evidence="2" type="ORF">NM961_16390</name>
</gene>
<dbReference type="Proteomes" id="UP001165498">
    <property type="component" value="Unassembled WGS sequence"/>
</dbReference>
<dbReference type="Pfam" id="PF07238">
    <property type="entry name" value="PilZ"/>
    <property type="match status" value="1"/>
</dbReference>
<dbReference type="RefSeq" id="WP_255915487.1">
    <property type="nucleotide sequence ID" value="NZ_JANFQO010000015.1"/>
</dbReference>
<reference evidence="2" key="1">
    <citation type="submission" date="2022-07" db="EMBL/GenBank/DDBJ databases">
        <title>Tahibacter sp., a new gammaproteobacterium isolated from the silt sample collected at pig farm.</title>
        <authorList>
            <person name="Chen H."/>
        </authorList>
    </citation>
    <scope>NUCLEOTIDE SEQUENCE</scope>
    <source>
        <strain evidence="2">P2K</strain>
    </source>
</reference>
<accession>A0ABT1QVI0</accession>
<dbReference type="EMBL" id="JANFQO010000015">
    <property type="protein sequence ID" value="MCQ4166298.1"/>
    <property type="molecule type" value="Genomic_DNA"/>
</dbReference>
<dbReference type="InterPro" id="IPR009875">
    <property type="entry name" value="PilZ_domain"/>
</dbReference>
<name>A0ABT1QVI0_9GAMM</name>